<dbReference type="PROSITE" id="PS51133">
    <property type="entry name" value="ZF_TFIIS_2"/>
    <property type="match status" value="1"/>
</dbReference>
<keyword evidence="4" id="KW-0539">Nucleus</keyword>
<organism evidence="7 8">
    <name type="scientific">Tetradesmus obliquus</name>
    <name type="common">Green alga</name>
    <name type="synonym">Acutodesmus obliquus</name>
    <dbReference type="NCBI Taxonomy" id="3088"/>
    <lineage>
        <taxon>Eukaryota</taxon>
        <taxon>Viridiplantae</taxon>
        <taxon>Chlorophyta</taxon>
        <taxon>core chlorophytes</taxon>
        <taxon>Chlorophyceae</taxon>
        <taxon>CS clade</taxon>
        <taxon>Sphaeropleales</taxon>
        <taxon>Scenedesmaceae</taxon>
        <taxon>Tetradesmus</taxon>
    </lineage>
</organism>
<dbReference type="PROSITE" id="PS00466">
    <property type="entry name" value="ZF_TFIIS_1"/>
    <property type="match status" value="1"/>
</dbReference>
<dbReference type="SUPFAM" id="SSF57783">
    <property type="entry name" value="Zinc beta-ribbon"/>
    <property type="match status" value="1"/>
</dbReference>
<dbReference type="SMART" id="SM00440">
    <property type="entry name" value="ZnF_C2C2"/>
    <property type="match status" value="1"/>
</dbReference>
<dbReference type="EMBL" id="CP126209">
    <property type="protein sequence ID" value="WIA10844.1"/>
    <property type="molecule type" value="Genomic_DNA"/>
</dbReference>
<keyword evidence="1" id="KW-0479">Metal-binding</keyword>
<dbReference type="InterPro" id="IPR003618">
    <property type="entry name" value="TFIIS_cen_dom"/>
</dbReference>
<reference evidence="7 8" key="1">
    <citation type="submission" date="2023-05" db="EMBL/GenBank/DDBJ databases">
        <title>A 100% complete, gapless, phased diploid assembly of the Scenedesmus obliquus UTEX 3031 genome.</title>
        <authorList>
            <person name="Biondi T.C."/>
            <person name="Hanschen E.R."/>
            <person name="Kwon T."/>
            <person name="Eng W."/>
            <person name="Kruse C.P.S."/>
            <person name="Koehler S.I."/>
            <person name="Kunde Y."/>
            <person name="Gleasner C.D."/>
            <person name="You Mak K.T."/>
            <person name="Polle J."/>
            <person name="Hovde B.T."/>
            <person name="Starkenburg S.R."/>
        </authorList>
    </citation>
    <scope>NUCLEOTIDE SEQUENCE [LARGE SCALE GENOMIC DNA]</scope>
    <source>
        <strain evidence="7 8">DOE0152z</strain>
    </source>
</reference>
<dbReference type="SUPFAM" id="SSF46942">
    <property type="entry name" value="Elongation factor TFIIS domain 2"/>
    <property type="match status" value="1"/>
</dbReference>
<dbReference type="Gene3D" id="1.10.472.30">
    <property type="entry name" value="Transcription elongation factor S-II, central domain"/>
    <property type="match status" value="1"/>
</dbReference>
<evidence type="ECO:0000256" key="3">
    <source>
        <dbReference type="ARBA" id="ARBA00022833"/>
    </source>
</evidence>
<dbReference type="InterPro" id="IPR001222">
    <property type="entry name" value="Znf_TFIIS"/>
</dbReference>
<gene>
    <name evidence="7" type="ORF">OEZ85_011010</name>
</gene>
<keyword evidence="3" id="KW-0862">Zinc</keyword>
<dbReference type="InterPro" id="IPR036575">
    <property type="entry name" value="TFIIS_cen_dom_sf"/>
</dbReference>
<dbReference type="Gene3D" id="2.20.25.10">
    <property type="match status" value="1"/>
</dbReference>
<protein>
    <recommendedName>
        <fullName evidence="6">TFIIS-type domain-containing protein</fullName>
    </recommendedName>
</protein>
<sequence>MAERRARVTAQLQRVFDGDSVLAHNLELAIFNHSIAHATLKGIPRQWQSSAFCACYSTKARSMLYNLRLPSNPRLRQQVMDGTISVRQLVKLSPQDMYPERWVSVLYDVARMANRRMAPQPGFGMGEGAFVCSRCKSKRTTYFQLQTRSADEPMTTFVTCLDCSKRWKISMYGKKSAALLSSTLAVDLGPSGMSPWGGSFADASARWLWSTAGAASNAGAGQYVRFQVTYRNTSGAAQTGSFNLCVDNRGWAFLNKTQIMDNFAGGSLAGGFSAPGIATVSLDVGTNIFDIIAYNWPQANANPAGLAFWMTVEGAIVLRSDNNTATPLANTSKTFVASSTAALPNIADPVCPFPIAAPLMACFSTRVAVDAYTGPVFRVRRDTDNATQDFFTDDTQQFMTTAAGNAGTTFDAWVGAAAAYVQTCIRTKRWKVAGTFCSWSCAKAFMLDRPNNQLASLLPLLRKQTTGQRLSDGIKAAPPRTALLMFGGHMSIDAFRADSGDLAACYQELPPNMLLDAPLLTLVPSFKPHCGLQAKPLNFDNLTPGTRNETLRLKRPKPVKGKANTNTNMLEKIFGIAT</sequence>
<dbReference type="Proteomes" id="UP001244341">
    <property type="component" value="Chromosome 2b"/>
</dbReference>
<evidence type="ECO:0000259" key="6">
    <source>
        <dbReference type="PROSITE" id="PS51133"/>
    </source>
</evidence>
<evidence type="ECO:0000256" key="2">
    <source>
        <dbReference type="ARBA" id="ARBA00022771"/>
    </source>
</evidence>
<dbReference type="PANTHER" id="PTHR11477">
    <property type="entry name" value="TRANSCRIPTION FACTOR S-II ZINC FINGER DOMAIN-CONTAINING PROTEIN"/>
    <property type="match status" value="1"/>
</dbReference>
<feature type="domain" description="TFIIS-type" evidence="6">
    <location>
        <begin position="128"/>
        <end position="168"/>
    </location>
</feature>
<evidence type="ECO:0000313" key="7">
    <source>
        <dbReference type="EMBL" id="WIA10844.1"/>
    </source>
</evidence>
<accession>A0ABY8TNZ7</accession>
<dbReference type="PANTHER" id="PTHR11477:SF0">
    <property type="entry name" value="IP08861P-RELATED"/>
    <property type="match status" value="1"/>
</dbReference>
<keyword evidence="2 5" id="KW-0863">Zinc-finger</keyword>
<evidence type="ECO:0000256" key="5">
    <source>
        <dbReference type="PROSITE-ProRule" id="PRU00472"/>
    </source>
</evidence>
<dbReference type="Pfam" id="PF07500">
    <property type="entry name" value="TFIIS_M"/>
    <property type="match status" value="1"/>
</dbReference>
<evidence type="ECO:0000313" key="8">
    <source>
        <dbReference type="Proteomes" id="UP001244341"/>
    </source>
</evidence>
<name>A0ABY8TNZ7_TETOB</name>
<dbReference type="Gene3D" id="2.60.120.200">
    <property type="match status" value="1"/>
</dbReference>
<dbReference type="Pfam" id="PF01096">
    <property type="entry name" value="Zn_ribbon_TFIIS"/>
    <property type="match status" value="1"/>
</dbReference>
<evidence type="ECO:0000256" key="1">
    <source>
        <dbReference type="ARBA" id="ARBA00022723"/>
    </source>
</evidence>
<evidence type="ECO:0000256" key="4">
    <source>
        <dbReference type="ARBA" id="ARBA00023242"/>
    </source>
</evidence>
<keyword evidence="8" id="KW-1185">Reference proteome</keyword>
<proteinExistence type="predicted"/>
<dbReference type="CDD" id="cd13749">
    <property type="entry name" value="Zn-ribbon_TFIIS"/>
    <property type="match status" value="1"/>
</dbReference>